<dbReference type="AlphaFoldDB" id="W6AKX5"/>
<reference evidence="1 2" key="1">
    <citation type="submission" date="2013-09" db="EMBL/GenBank/DDBJ databases">
        <title>Complete genome sequence of Spiroplasma mirum suckling mouse cataract agent.</title>
        <authorList>
            <person name="Landry C.A."/>
            <person name="Bastian F.O."/>
            <person name="Thune R.L."/>
        </authorList>
    </citation>
    <scope>NUCLEOTIDE SEQUENCE [LARGE SCALE GENOMIC DNA]</scope>
    <source>
        <strain evidence="1 2">SMCA</strain>
    </source>
</reference>
<dbReference type="HOGENOM" id="CLU_2620262_0_0_14"/>
<proteinExistence type="predicted"/>
<accession>W6AKX5</accession>
<evidence type="ECO:0000313" key="2">
    <source>
        <dbReference type="Proteomes" id="UP000019260"/>
    </source>
</evidence>
<gene>
    <name evidence="1" type="ORF">P344_02300</name>
</gene>
<organism evidence="1 2">
    <name type="scientific">Spiroplasma mirum ATCC 29335</name>
    <dbReference type="NCBI Taxonomy" id="838561"/>
    <lineage>
        <taxon>Bacteria</taxon>
        <taxon>Bacillati</taxon>
        <taxon>Mycoplasmatota</taxon>
        <taxon>Mollicutes</taxon>
        <taxon>Entomoplasmatales</taxon>
        <taxon>Spiroplasmataceae</taxon>
        <taxon>Spiroplasma</taxon>
    </lineage>
</organism>
<keyword evidence="2" id="KW-1185">Reference proteome</keyword>
<dbReference type="Proteomes" id="UP000019260">
    <property type="component" value="Chromosome"/>
</dbReference>
<evidence type="ECO:0000313" key="1">
    <source>
        <dbReference type="EMBL" id="AHI57807.1"/>
    </source>
</evidence>
<dbReference type="EMBL" id="CP006720">
    <property type="protein sequence ID" value="AHI57807.1"/>
    <property type="molecule type" value="Genomic_DNA"/>
</dbReference>
<dbReference type="KEGG" id="smia:P344_02300"/>
<sequence>MYDLNNQILPNFYLHLVDCHQHLLWSALDTVTKSGIEERSVGINEDKFYIELFKKSWANFKKYFTSSRFTTILNYSQY</sequence>
<protein>
    <submittedName>
        <fullName evidence="1">Uncharacterized protein</fullName>
    </submittedName>
</protein>
<name>W6AKX5_9MOLU</name>
<dbReference type="STRING" id="838561.P344_02300"/>